<keyword evidence="1" id="KW-0927">Auxin signaling pathway</keyword>
<dbReference type="EMBL" id="CAKMRJ010005523">
    <property type="protein sequence ID" value="CAH1447211.1"/>
    <property type="molecule type" value="Genomic_DNA"/>
</dbReference>
<dbReference type="InterPro" id="IPR033389">
    <property type="entry name" value="AUX/IAA_dom"/>
</dbReference>
<gene>
    <name evidence="3" type="ORF">LVIROSA_LOCUS32841</name>
</gene>
<evidence type="ECO:0000256" key="1">
    <source>
        <dbReference type="RuleBase" id="RU004549"/>
    </source>
</evidence>
<dbReference type="AlphaFoldDB" id="A0AAU9PAM5"/>
<comment type="subcellular location">
    <subcellularLocation>
        <location evidence="1">Nucleus</location>
    </subcellularLocation>
</comment>
<evidence type="ECO:0000313" key="3">
    <source>
        <dbReference type="EMBL" id="CAH1447211.1"/>
    </source>
</evidence>
<protein>
    <recommendedName>
        <fullName evidence="1">Auxin-responsive protein</fullName>
    </recommendedName>
</protein>
<dbReference type="Pfam" id="PF02309">
    <property type="entry name" value="AUX_IAA"/>
    <property type="match status" value="1"/>
</dbReference>
<keyword evidence="1" id="KW-0678">Repressor</keyword>
<comment type="function">
    <text evidence="1">Aux/IAA proteins are short-lived transcriptional factors that function as repressors of early auxin response genes at low auxin concentrations.</text>
</comment>
<accession>A0AAU9PAM5</accession>
<keyword evidence="1" id="KW-0804">Transcription</keyword>
<evidence type="ECO:0000259" key="2">
    <source>
        <dbReference type="Pfam" id="PF02309"/>
    </source>
</evidence>
<comment type="caution">
    <text evidence="3">The sequence shown here is derived from an EMBL/GenBank/DDBJ whole genome shotgun (WGS) entry which is preliminary data.</text>
</comment>
<dbReference type="GO" id="GO:0005634">
    <property type="term" value="C:nucleus"/>
    <property type="evidence" value="ECO:0007669"/>
    <property type="project" value="UniProtKB-SubCell"/>
</dbReference>
<keyword evidence="1" id="KW-0539">Nucleus</keyword>
<proteinExistence type="inferred from homology"/>
<keyword evidence="1" id="KW-0805">Transcription regulation</keyword>
<dbReference type="GO" id="GO:0009734">
    <property type="term" value="P:auxin-activated signaling pathway"/>
    <property type="evidence" value="ECO:0007669"/>
    <property type="project" value="UniProtKB-UniRule"/>
</dbReference>
<comment type="subunit">
    <text evidence="1">Homodimers and heterodimers.</text>
</comment>
<organism evidence="3 4">
    <name type="scientific">Lactuca virosa</name>
    <dbReference type="NCBI Taxonomy" id="75947"/>
    <lineage>
        <taxon>Eukaryota</taxon>
        <taxon>Viridiplantae</taxon>
        <taxon>Streptophyta</taxon>
        <taxon>Embryophyta</taxon>
        <taxon>Tracheophyta</taxon>
        <taxon>Spermatophyta</taxon>
        <taxon>Magnoliopsida</taxon>
        <taxon>eudicotyledons</taxon>
        <taxon>Gunneridae</taxon>
        <taxon>Pentapetalae</taxon>
        <taxon>asterids</taxon>
        <taxon>campanulids</taxon>
        <taxon>Asterales</taxon>
        <taxon>Asteraceae</taxon>
        <taxon>Cichorioideae</taxon>
        <taxon>Cichorieae</taxon>
        <taxon>Lactucinae</taxon>
        <taxon>Lactuca</taxon>
    </lineage>
</organism>
<keyword evidence="4" id="KW-1185">Reference proteome</keyword>
<reference evidence="3 4" key="1">
    <citation type="submission" date="2022-01" db="EMBL/GenBank/DDBJ databases">
        <authorList>
            <person name="Xiong W."/>
            <person name="Schranz E."/>
        </authorList>
    </citation>
    <scope>NUCLEOTIDE SEQUENCE [LARGE SCALE GENOMIC DNA]</scope>
</reference>
<comment type="similarity">
    <text evidence="1">Belongs to the Aux/IAA family.</text>
</comment>
<sequence length="180" mass="20535">MDWSCLRGPTKELWWPTAMADVRWVLPDFHICHDNDDYEDVDEELKTPRGFYDTVGDKICLGETNYLMKLKEILQFMSRRPTALLFATPACRKLKGSDMKGILHKTLAQRAAMDRDSHYTQLRVIFGKDIMPQCGSQGAPASMFIGSCKRLKIMKGSDAIGLGGTKYTTCFICKEERYFS</sequence>
<name>A0AAU9PAM5_9ASTR</name>
<dbReference type="Proteomes" id="UP001157418">
    <property type="component" value="Unassembled WGS sequence"/>
</dbReference>
<evidence type="ECO:0000313" key="4">
    <source>
        <dbReference type="Proteomes" id="UP001157418"/>
    </source>
</evidence>
<feature type="domain" description="AUX/IAA" evidence="2">
    <location>
        <begin position="140"/>
        <end position="163"/>
    </location>
</feature>